<dbReference type="Proteomes" id="UP000308539">
    <property type="component" value="Unassembled WGS sequence"/>
</dbReference>
<evidence type="ECO:0000256" key="1">
    <source>
        <dbReference type="SAM" id="Coils"/>
    </source>
</evidence>
<comment type="caution">
    <text evidence="2">The sequence shown here is derived from an EMBL/GenBank/DDBJ whole genome shotgun (WGS) entry which is preliminary data.</text>
</comment>
<evidence type="ECO:0000313" key="3">
    <source>
        <dbReference type="Proteomes" id="UP000308539"/>
    </source>
</evidence>
<organism evidence="2 3">
    <name type="scientific">Lysinibacillus varians</name>
    <dbReference type="NCBI Taxonomy" id="1145276"/>
    <lineage>
        <taxon>Bacteria</taxon>
        <taxon>Bacillati</taxon>
        <taxon>Bacillota</taxon>
        <taxon>Bacilli</taxon>
        <taxon>Bacillales</taxon>
        <taxon>Bacillaceae</taxon>
        <taxon>Lysinibacillus</taxon>
    </lineage>
</organism>
<name>A0ABY2TCY1_9BACI</name>
<protein>
    <submittedName>
        <fullName evidence="2">Uncharacterized protein</fullName>
    </submittedName>
</protein>
<proteinExistence type="predicted"/>
<sequence length="238" mass="26829">MTKFIEQRVEVLENEVAELKLIVHELRAKKSIEPSTTNTVEDKPQMAKLVDGQWQPTTYEELAEMMSLTPNQQRAQIIEKAKKFVEENLANGRTSNRTAEKGNSTYRDNYYEVDFFVKEGKVTAVVYWLVSNEKRIAEPSNVGRAKCSPNDVFNEHIGKAIALGRALGLDVSEFEQAVQPDKPVIGMMFVGCEGDVREIATRGHYTESSMKSAIDSKYVVDCPIQIINDTNAIYEVES</sequence>
<keyword evidence="3" id="KW-1185">Reference proteome</keyword>
<keyword evidence="1" id="KW-0175">Coiled coil</keyword>
<evidence type="ECO:0000313" key="2">
    <source>
        <dbReference type="EMBL" id="TKI66085.1"/>
    </source>
</evidence>
<dbReference type="EMBL" id="SZPV01000013">
    <property type="protein sequence ID" value="TKI66085.1"/>
    <property type="molecule type" value="Genomic_DNA"/>
</dbReference>
<reference evidence="2 3" key="1">
    <citation type="submission" date="2019-04" db="EMBL/GenBank/DDBJ databases">
        <title>Lysinibacillus genome sequencing.</title>
        <authorList>
            <person name="Dunlap C."/>
        </authorList>
    </citation>
    <scope>NUCLEOTIDE SEQUENCE [LARGE SCALE GENOMIC DNA]</scope>
    <source>
        <strain evidence="2 3">NBRC 109424</strain>
    </source>
</reference>
<dbReference type="RefSeq" id="WP_025220168.1">
    <property type="nucleotide sequence ID" value="NZ_CP006837.1"/>
</dbReference>
<gene>
    <name evidence="2" type="ORF">FC752_05840</name>
</gene>
<feature type="coiled-coil region" evidence="1">
    <location>
        <begin position="2"/>
        <end position="29"/>
    </location>
</feature>
<accession>A0ABY2TCY1</accession>